<proteinExistence type="predicted"/>
<sequence length="42" mass="5354">MKWYNWRVYCLAYAPRKAHCREITDRNGRWQRLFGGWFFRVD</sequence>
<dbReference type="AlphaFoldDB" id="A0A1I6AHT9"/>
<reference evidence="1 2" key="1">
    <citation type="submission" date="2016-10" db="EMBL/GenBank/DDBJ databases">
        <authorList>
            <person name="de Groot N.N."/>
        </authorList>
    </citation>
    <scope>NUCLEOTIDE SEQUENCE [LARGE SCALE GENOMIC DNA]</scope>
    <source>
        <strain evidence="1 2">JCM 18415</strain>
    </source>
</reference>
<name>A0A1I6AHT9_9GAMM</name>
<evidence type="ECO:0000313" key="2">
    <source>
        <dbReference type="Proteomes" id="UP000242815"/>
    </source>
</evidence>
<dbReference type="EMBL" id="FOYD01000002">
    <property type="protein sequence ID" value="SFQ68183.1"/>
    <property type="molecule type" value="Genomic_DNA"/>
</dbReference>
<accession>A0A1I6AHT9</accession>
<gene>
    <name evidence="1" type="ORF">SAMN05216578_10298</name>
</gene>
<evidence type="ECO:0000313" key="1">
    <source>
        <dbReference type="EMBL" id="SFQ68183.1"/>
    </source>
</evidence>
<dbReference type="Proteomes" id="UP000242815">
    <property type="component" value="Unassembled WGS sequence"/>
</dbReference>
<protein>
    <submittedName>
        <fullName evidence="1">Uncharacterized protein</fullName>
    </submittedName>
</protein>
<organism evidence="1 2">
    <name type="scientific">Halopseudomonas formosensis</name>
    <dbReference type="NCBI Taxonomy" id="1002526"/>
    <lineage>
        <taxon>Bacteria</taxon>
        <taxon>Pseudomonadati</taxon>
        <taxon>Pseudomonadota</taxon>
        <taxon>Gammaproteobacteria</taxon>
        <taxon>Pseudomonadales</taxon>
        <taxon>Pseudomonadaceae</taxon>
        <taxon>Halopseudomonas</taxon>
    </lineage>
</organism>